<comment type="caution">
    <text evidence="1">The sequence shown here is derived from an EMBL/GenBank/DDBJ whole genome shotgun (WGS) entry which is preliminary data.</text>
</comment>
<evidence type="ECO:0000313" key="1">
    <source>
        <dbReference type="EMBL" id="KAJ6037984.1"/>
    </source>
</evidence>
<evidence type="ECO:0000313" key="2">
    <source>
        <dbReference type="Proteomes" id="UP001219568"/>
    </source>
</evidence>
<reference evidence="1" key="1">
    <citation type="journal article" date="2023" name="IMA Fungus">
        <title>Comparative genomic study of the Penicillium genus elucidates a diverse pangenome and 15 lateral gene transfer events.</title>
        <authorList>
            <person name="Petersen C."/>
            <person name="Sorensen T."/>
            <person name="Nielsen M.R."/>
            <person name="Sondergaard T.E."/>
            <person name="Sorensen J.L."/>
            <person name="Fitzpatrick D.A."/>
            <person name="Frisvad J.C."/>
            <person name="Nielsen K.L."/>
        </authorList>
    </citation>
    <scope>NUCLEOTIDE SEQUENCE</scope>
    <source>
        <strain evidence="1">IBT 15450</strain>
    </source>
</reference>
<proteinExistence type="predicted"/>
<keyword evidence="2" id="KW-1185">Reference proteome</keyword>
<sequence>MTELMFSYALDRGMIAHIMFRGTRTNNEDDPERDIYALGSYNKLACKKSDQHLIILSDYSDQYLNIYGKLPVGFL</sequence>
<dbReference type="AlphaFoldDB" id="A0AAD6N776"/>
<accession>A0AAD6N776</accession>
<organism evidence="1 2">
    <name type="scientific">Penicillium canescens</name>
    <dbReference type="NCBI Taxonomy" id="5083"/>
    <lineage>
        <taxon>Eukaryota</taxon>
        <taxon>Fungi</taxon>
        <taxon>Dikarya</taxon>
        <taxon>Ascomycota</taxon>
        <taxon>Pezizomycotina</taxon>
        <taxon>Eurotiomycetes</taxon>
        <taxon>Eurotiomycetidae</taxon>
        <taxon>Eurotiales</taxon>
        <taxon>Aspergillaceae</taxon>
        <taxon>Penicillium</taxon>
    </lineage>
</organism>
<protein>
    <submittedName>
        <fullName evidence="1">Uncharacterized protein</fullName>
    </submittedName>
</protein>
<reference evidence="1" key="2">
    <citation type="submission" date="2023-01" db="EMBL/GenBank/DDBJ databases">
        <authorList>
            <person name="Petersen C."/>
        </authorList>
    </citation>
    <scope>NUCLEOTIDE SEQUENCE</scope>
    <source>
        <strain evidence="1">IBT 15450</strain>
    </source>
</reference>
<dbReference type="Proteomes" id="UP001219568">
    <property type="component" value="Unassembled WGS sequence"/>
</dbReference>
<gene>
    <name evidence="1" type="ORF">N7460_007755</name>
</gene>
<dbReference type="EMBL" id="JAQJZL010000009">
    <property type="protein sequence ID" value="KAJ6037984.1"/>
    <property type="molecule type" value="Genomic_DNA"/>
</dbReference>
<name>A0AAD6N776_PENCN</name>